<dbReference type="SUPFAM" id="SSF51445">
    <property type="entry name" value="(Trans)glycosidases"/>
    <property type="match status" value="1"/>
</dbReference>
<name>A0A426XDN7_ENSVE</name>
<accession>A0A426XDN7</accession>
<dbReference type="InterPro" id="IPR017853">
    <property type="entry name" value="GH"/>
</dbReference>
<evidence type="ECO:0000256" key="8">
    <source>
        <dbReference type="ARBA" id="ARBA00023277"/>
    </source>
</evidence>
<evidence type="ECO:0000256" key="4">
    <source>
        <dbReference type="ARBA" id="ARBA00012560"/>
    </source>
</evidence>
<comment type="subcellular location">
    <subcellularLocation>
        <location evidence="2">Cytoplasm</location>
    </subcellularLocation>
</comment>
<dbReference type="Pfam" id="PF02446">
    <property type="entry name" value="Glyco_hydro_77"/>
    <property type="match status" value="1"/>
</dbReference>
<evidence type="ECO:0000256" key="10">
    <source>
        <dbReference type="ARBA" id="ARBA00031501"/>
    </source>
</evidence>
<gene>
    <name evidence="11" type="ORF">B296_00056305</name>
</gene>
<evidence type="ECO:0000313" key="11">
    <source>
        <dbReference type="EMBL" id="RRT37582.1"/>
    </source>
</evidence>
<keyword evidence="8" id="KW-0119">Carbohydrate metabolism</keyword>
<proteinExistence type="inferred from homology"/>
<dbReference type="PANTHER" id="PTHR32518">
    <property type="match status" value="1"/>
</dbReference>
<dbReference type="Gene3D" id="3.20.20.80">
    <property type="entry name" value="Glycosidases"/>
    <property type="match status" value="1"/>
</dbReference>
<dbReference type="PANTHER" id="PTHR32518:SF3">
    <property type="entry name" value="4-ALPHA-GLUCANOTRANSFERASE"/>
    <property type="match status" value="1"/>
</dbReference>
<dbReference type="GO" id="GO:0005737">
    <property type="term" value="C:cytoplasm"/>
    <property type="evidence" value="ECO:0007669"/>
    <property type="project" value="UniProtKB-SubCell"/>
</dbReference>
<evidence type="ECO:0000313" key="12">
    <source>
        <dbReference type="Proteomes" id="UP000287651"/>
    </source>
</evidence>
<dbReference type="InterPro" id="IPR003385">
    <property type="entry name" value="Glyco_hydro_77"/>
</dbReference>
<dbReference type="EC" id="2.4.1.25" evidence="4"/>
<evidence type="ECO:0000256" key="6">
    <source>
        <dbReference type="ARBA" id="ARBA00022676"/>
    </source>
</evidence>
<dbReference type="Proteomes" id="UP000287651">
    <property type="component" value="Unassembled WGS sequence"/>
</dbReference>
<protein>
    <recommendedName>
        <fullName evidence="4">4-alpha-glucanotransferase</fullName>
        <ecNumber evidence="4">2.4.1.25</ecNumber>
    </recommendedName>
    <alternativeName>
        <fullName evidence="9">Amylomaltase</fullName>
    </alternativeName>
    <alternativeName>
        <fullName evidence="10">Disproportionating enzyme</fullName>
    </alternativeName>
</protein>
<keyword evidence="5" id="KW-0963">Cytoplasm</keyword>
<evidence type="ECO:0000256" key="7">
    <source>
        <dbReference type="ARBA" id="ARBA00022679"/>
    </source>
</evidence>
<organism evidence="11 12">
    <name type="scientific">Ensete ventricosum</name>
    <name type="common">Abyssinian banana</name>
    <name type="synonym">Musa ensete</name>
    <dbReference type="NCBI Taxonomy" id="4639"/>
    <lineage>
        <taxon>Eukaryota</taxon>
        <taxon>Viridiplantae</taxon>
        <taxon>Streptophyta</taxon>
        <taxon>Embryophyta</taxon>
        <taxon>Tracheophyta</taxon>
        <taxon>Spermatophyta</taxon>
        <taxon>Magnoliopsida</taxon>
        <taxon>Liliopsida</taxon>
        <taxon>Zingiberales</taxon>
        <taxon>Musaceae</taxon>
        <taxon>Ensete</taxon>
    </lineage>
</organism>
<evidence type="ECO:0000256" key="1">
    <source>
        <dbReference type="ARBA" id="ARBA00000439"/>
    </source>
</evidence>
<keyword evidence="7" id="KW-0808">Transferase</keyword>
<evidence type="ECO:0000256" key="9">
    <source>
        <dbReference type="ARBA" id="ARBA00031423"/>
    </source>
</evidence>
<evidence type="ECO:0000256" key="5">
    <source>
        <dbReference type="ARBA" id="ARBA00022490"/>
    </source>
</evidence>
<comment type="catalytic activity">
    <reaction evidence="1">
        <text>Transfers a segment of a (1-&gt;4)-alpha-D-glucan to a new position in an acceptor, which may be glucose or a (1-&gt;4)-alpha-D-glucan.</text>
        <dbReference type="EC" id="2.4.1.25"/>
    </reaction>
</comment>
<sequence>MRAWWEEDEGRRCRYYKSVAGCNDMPPPRCTTEVAYFIIQQHMQAPSMWAIFPLQDLLALREEYTTRPAMEETINDPTNPKHYWRYRVHVTLDSLMPDKDLKTIIKDMVLSSGRSDFVNETNVSSSEKKLMEKVQEKISAVQINGNT</sequence>
<comment type="caution">
    <text evidence="11">The sequence shown here is derived from an EMBL/GenBank/DDBJ whole genome shotgun (WGS) entry which is preliminary data.</text>
</comment>
<evidence type="ECO:0000256" key="2">
    <source>
        <dbReference type="ARBA" id="ARBA00004496"/>
    </source>
</evidence>
<dbReference type="GO" id="GO:0004134">
    <property type="term" value="F:4-alpha-glucanotransferase activity"/>
    <property type="evidence" value="ECO:0007669"/>
    <property type="project" value="UniProtKB-EC"/>
</dbReference>
<comment type="similarity">
    <text evidence="3">Belongs to the disproportionating enzyme family.</text>
</comment>
<keyword evidence="6" id="KW-0328">Glycosyltransferase</keyword>
<evidence type="ECO:0000256" key="3">
    <source>
        <dbReference type="ARBA" id="ARBA00005684"/>
    </source>
</evidence>
<dbReference type="AlphaFoldDB" id="A0A426XDN7"/>
<reference evidence="11 12" key="1">
    <citation type="journal article" date="2014" name="Agronomy (Basel)">
        <title>A Draft Genome Sequence for Ensete ventricosum, the Drought-Tolerant Tree Against Hunger.</title>
        <authorList>
            <person name="Harrison J."/>
            <person name="Moore K.A."/>
            <person name="Paszkiewicz K."/>
            <person name="Jones T."/>
            <person name="Grant M."/>
            <person name="Ambacheew D."/>
            <person name="Muzemil S."/>
            <person name="Studholme D.J."/>
        </authorList>
    </citation>
    <scope>NUCLEOTIDE SEQUENCE [LARGE SCALE GENOMIC DNA]</scope>
</reference>
<dbReference type="EMBL" id="AMZH03022132">
    <property type="protein sequence ID" value="RRT37582.1"/>
    <property type="molecule type" value="Genomic_DNA"/>
</dbReference>
<dbReference type="GO" id="GO:0005975">
    <property type="term" value="P:carbohydrate metabolic process"/>
    <property type="evidence" value="ECO:0007669"/>
    <property type="project" value="InterPro"/>
</dbReference>